<evidence type="ECO:0000256" key="6">
    <source>
        <dbReference type="SAM" id="Phobius"/>
    </source>
</evidence>
<sequence>MSVYSATTVDQLLSYSLKPGSQCTVSQSPANSNTLPVNCDDEWISTEAVDRCNVTGLWSQFDADVERACLSVEGRSSRVQHVPYETSDGPTLMYKNIFCAICNMRDYPQYGYCTQRRPQDLVDWEEPQLRIFSFLLGFGSNRRAFAPEFIPSFTFSTCSEGEWSAPDGSCMDLQCSPGKTLDGNSCVTALDQIRGLSYQIQLWFVPAGIPDYNIKNTSPKSTQRVIFGALFEQIIGPLMERMHQMSVDYGFLVSHEPSDDDDVDSSAFRPPNALWVAALVEAQEFFSRDWFESYLVDSLRTATVQLNISNVTMEYQFKPFPAQPPIVSDLCLESGIHCYKKREHFGLYSIFKPSHFIQTNELLNCPFIMFNKTVFGIGIYQDTEGLLPDISVTLKIGKATLNFTTRSELSSLDITEDNNLIVCRDILDLKLKELEEEERREFYSKTFVSKADESTKAQYYMTLGCVSVSMACLVLTLFTYFRFRVLRSAAGMNNIFLCSSLLLAQAALLTSVHISGPQTLCTVMGMLTHFLWLWMFVWSFICCFHMFRVFTAKTRTSCPERSQTIRFVWTVVLSVTAPAVNIGVVVSASHFTSGGSRIGYGHSSCYLDSSLLIGVATVLPLAFVSFANIVFFAITVATIHKVRKLQSHDSFRKEDLRNLYVYVKLSTMTGAFWMIQILAEAVDFDTLRFLAIILNGLQGTFIFFSYIWNKRVLNLHLRSLGFKPVTLTSSETQRRTGVSTLGAVKSQIRKSDKQNKPSTISEDSVVNQDFGMDEARRGPISHDGDRNIKRKSLSSSSQSSGVHSEPDACYNDDACLEEIQAREIARQEGNSDVDGRNGSLASGITDADVDLVMSDRDTMTVASTSH</sequence>
<dbReference type="GO" id="GO:0007166">
    <property type="term" value="P:cell surface receptor signaling pathway"/>
    <property type="evidence" value="ECO:0007669"/>
    <property type="project" value="InterPro"/>
</dbReference>
<evidence type="ECO:0000256" key="2">
    <source>
        <dbReference type="ARBA" id="ARBA00022692"/>
    </source>
</evidence>
<dbReference type="Proteomes" id="UP000762676">
    <property type="component" value="Unassembled WGS sequence"/>
</dbReference>
<keyword evidence="8" id="KW-0675">Receptor</keyword>
<gene>
    <name evidence="8" type="ORF">ElyMa_006249100</name>
</gene>
<dbReference type="CDD" id="cd15039">
    <property type="entry name" value="7tmB3_Methuselah-like"/>
    <property type="match status" value="1"/>
</dbReference>
<feature type="transmembrane region" description="Helical" evidence="6">
    <location>
        <begin position="567"/>
        <end position="591"/>
    </location>
</feature>
<reference evidence="8 9" key="1">
    <citation type="journal article" date="2021" name="Elife">
        <title>Chloroplast acquisition without the gene transfer in kleptoplastic sea slugs, Plakobranchus ocellatus.</title>
        <authorList>
            <person name="Maeda T."/>
            <person name="Takahashi S."/>
            <person name="Yoshida T."/>
            <person name="Shimamura S."/>
            <person name="Takaki Y."/>
            <person name="Nagai Y."/>
            <person name="Toyoda A."/>
            <person name="Suzuki Y."/>
            <person name="Arimoto A."/>
            <person name="Ishii H."/>
            <person name="Satoh N."/>
            <person name="Nishiyama T."/>
            <person name="Hasebe M."/>
            <person name="Maruyama T."/>
            <person name="Minagawa J."/>
            <person name="Obokata J."/>
            <person name="Shigenobu S."/>
        </authorList>
    </citation>
    <scope>NUCLEOTIDE SEQUENCE [LARGE SCALE GENOMIC DNA]</scope>
</reference>
<keyword evidence="4 6" id="KW-0472">Membrane</keyword>
<dbReference type="InterPro" id="IPR017981">
    <property type="entry name" value="GPCR_2-like_7TM"/>
</dbReference>
<keyword evidence="9" id="KW-1185">Reference proteome</keyword>
<keyword evidence="2 6" id="KW-0812">Transmembrane</keyword>
<dbReference type="InterPro" id="IPR000832">
    <property type="entry name" value="GPCR_2_secretin-like"/>
</dbReference>
<proteinExistence type="predicted"/>
<evidence type="ECO:0000259" key="7">
    <source>
        <dbReference type="PROSITE" id="PS50261"/>
    </source>
</evidence>
<feature type="domain" description="G-protein coupled receptors family 2 profile 2" evidence="7">
    <location>
        <begin position="458"/>
        <end position="710"/>
    </location>
</feature>
<feature type="transmembrane region" description="Helical" evidence="6">
    <location>
        <begin position="659"/>
        <end position="677"/>
    </location>
</feature>
<feature type="transmembrane region" description="Helical" evidence="6">
    <location>
        <begin position="526"/>
        <end position="547"/>
    </location>
</feature>
<feature type="region of interest" description="Disordered" evidence="5">
    <location>
        <begin position="736"/>
        <end position="809"/>
    </location>
</feature>
<feature type="compositionally biased region" description="Basic and acidic residues" evidence="5">
    <location>
        <begin position="773"/>
        <end position="787"/>
    </location>
</feature>
<accession>A0AAV4H9L4</accession>
<feature type="transmembrane region" description="Helical" evidence="6">
    <location>
        <begin position="689"/>
        <end position="708"/>
    </location>
</feature>
<name>A0AAV4H9L4_9GAST</name>
<dbReference type="Gene3D" id="1.20.1070.10">
    <property type="entry name" value="Rhodopsin 7-helix transmembrane proteins"/>
    <property type="match status" value="1"/>
</dbReference>
<dbReference type="PROSITE" id="PS50261">
    <property type="entry name" value="G_PROTEIN_RECEP_F2_4"/>
    <property type="match status" value="1"/>
</dbReference>
<dbReference type="EMBL" id="BMAT01012547">
    <property type="protein sequence ID" value="GFR94409.1"/>
    <property type="molecule type" value="Genomic_DNA"/>
</dbReference>
<evidence type="ECO:0000313" key="8">
    <source>
        <dbReference type="EMBL" id="GFR94409.1"/>
    </source>
</evidence>
<evidence type="ECO:0000256" key="5">
    <source>
        <dbReference type="SAM" id="MobiDB-lite"/>
    </source>
</evidence>
<protein>
    <submittedName>
        <fullName evidence="8">G-protein coupled receptor Mth</fullName>
    </submittedName>
</protein>
<feature type="compositionally biased region" description="Polar residues" evidence="5">
    <location>
        <begin position="756"/>
        <end position="767"/>
    </location>
</feature>
<evidence type="ECO:0000256" key="3">
    <source>
        <dbReference type="ARBA" id="ARBA00022989"/>
    </source>
</evidence>
<keyword evidence="3 6" id="KW-1133">Transmembrane helix</keyword>
<organism evidence="8 9">
    <name type="scientific">Elysia marginata</name>
    <dbReference type="NCBI Taxonomy" id="1093978"/>
    <lineage>
        <taxon>Eukaryota</taxon>
        <taxon>Metazoa</taxon>
        <taxon>Spiralia</taxon>
        <taxon>Lophotrochozoa</taxon>
        <taxon>Mollusca</taxon>
        <taxon>Gastropoda</taxon>
        <taxon>Heterobranchia</taxon>
        <taxon>Euthyneura</taxon>
        <taxon>Panpulmonata</taxon>
        <taxon>Sacoglossa</taxon>
        <taxon>Placobranchoidea</taxon>
        <taxon>Plakobranchidae</taxon>
        <taxon>Elysia</taxon>
    </lineage>
</organism>
<dbReference type="GO" id="GO:0004930">
    <property type="term" value="F:G protein-coupled receptor activity"/>
    <property type="evidence" value="ECO:0007669"/>
    <property type="project" value="InterPro"/>
</dbReference>
<feature type="transmembrane region" description="Helical" evidence="6">
    <location>
        <begin position="459"/>
        <end position="483"/>
    </location>
</feature>
<dbReference type="AlphaFoldDB" id="A0AAV4H9L4"/>
<dbReference type="InterPro" id="IPR053231">
    <property type="entry name" value="GPCR_LN-TM7"/>
</dbReference>
<dbReference type="GO" id="GO:0016020">
    <property type="term" value="C:membrane"/>
    <property type="evidence" value="ECO:0007669"/>
    <property type="project" value="UniProtKB-SubCell"/>
</dbReference>
<comment type="subcellular location">
    <subcellularLocation>
        <location evidence="1">Membrane</location>
        <topology evidence="1">Multi-pass membrane protein</topology>
    </subcellularLocation>
</comment>
<feature type="transmembrane region" description="Helical" evidence="6">
    <location>
        <begin position="495"/>
        <end position="514"/>
    </location>
</feature>
<feature type="compositionally biased region" description="Low complexity" evidence="5">
    <location>
        <begin position="793"/>
        <end position="803"/>
    </location>
</feature>
<comment type="caution">
    <text evidence="8">The sequence shown here is derived from an EMBL/GenBank/DDBJ whole genome shotgun (WGS) entry which is preliminary data.</text>
</comment>
<dbReference type="Pfam" id="PF00002">
    <property type="entry name" value="7tm_2"/>
    <property type="match status" value="1"/>
</dbReference>
<dbReference type="PANTHER" id="PTHR45902:SF1">
    <property type="entry name" value="LATROPHILIN RECEPTOR-LIKE PROTEIN A"/>
    <property type="match status" value="1"/>
</dbReference>
<evidence type="ECO:0000256" key="1">
    <source>
        <dbReference type="ARBA" id="ARBA00004141"/>
    </source>
</evidence>
<evidence type="ECO:0000256" key="4">
    <source>
        <dbReference type="ARBA" id="ARBA00023136"/>
    </source>
</evidence>
<dbReference type="PANTHER" id="PTHR45902">
    <property type="entry name" value="LATROPHILIN RECEPTOR-LIKE PROTEIN A"/>
    <property type="match status" value="1"/>
</dbReference>
<evidence type="ECO:0000313" key="9">
    <source>
        <dbReference type="Proteomes" id="UP000762676"/>
    </source>
</evidence>
<feature type="transmembrane region" description="Helical" evidence="6">
    <location>
        <begin position="611"/>
        <end position="639"/>
    </location>
</feature>